<organism evidence="4 5">
    <name type="scientific">Tsuneonella deserti</name>
    <dbReference type="NCBI Taxonomy" id="2035528"/>
    <lineage>
        <taxon>Bacteria</taxon>
        <taxon>Pseudomonadati</taxon>
        <taxon>Pseudomonadota</taxon>
        <taxon>Alphaproteobacteria</taxon>
        <taxon>Sphingomonadales</taxon>
        <taxon>Erythrobacteraceae</taxon>
        <taxon>Tsuneonella</taxon>
    </lineage>
</organism>
<dbReference type="SUPFAM" id="SSF110997">
    <property type="entry name" value="Sporulation related repeat"/>
    <property type="match status" value="1"/>
</dbReference>
<evidence type="ECO:0000313" key="5">
    <source>
        <dbReference type="Proteomes" id="UP000619041"/>
    </source>
</evidence>
<comment type="caution">
    <text evidence="4">The sequence shown here is derived from an EMBL/GenBank/DDBJ whole genome shotgun (WGS) entry which is preliminary data.</text>
</comment>
<dbReference type="PROSITE" id="PS51724">
    <property type="entry name" value="SPOR"/>
    <property type="match status" value="1"/>
</dbReference>
<evidence type="ECO:0000256" key="2">
    <source>
        <dbReference type="SAM" id="SignalP"/>
    </source>
</evidence>
<evidence type="ECO:0000313" key="4">
    <source>
        <dbReference type="EMBL" id="GGD99356.1"/>
    </source>
</evidence>
<dbReference type="PROSITE" id="PS51257">
    <property type="entry name" value="PROKAR_LIPOPROTEIN"/>
    <property type="match status" value="1"/>
</dbReference>
<dbReference type="Pfam" id="PF13432">
    <property type="entry name" value="TPR_16"/>
    <property type="match status" value="1"/>
</dbReference>
<dbReference type="InterPro" id="IPR011990">
    <property type="entry name" value="TPR-like_helical_dom_sf"/>
</dbReference>
<dbReference type="Proteomes" id="UP000619041">
    <property type="component" value="Unassembled WGS sequence"/>
</dbReference>
<name>A0ABQ1SB27_9SPHN</name>
<dbReference type="InterPro" id="IPR007730">
    <property type="entry name" value="SPOR-like_dom"/>
</dbReference>
<gene>
    <name evidence="4" type="ORF">GCM10011515_18930</name>
</gene>
<feature type="repeat" description="TPR" evidence="1">
    <location>
        <begin position="70"/>
        <end position="103"/>
    </location>
</feature>
<protein>
    <recommendedName>
        <fullName evidence="3">SPOR domain-containing protein</fullName>
    </recommendedName>
</protein>
<feature type="chain" id="PRO_5045786884" description="SPOR domain-containing protein" evidence="2">
    <location>
        <begin position="22"/>
        <end position="464"/>
    </location>
</feature>
<dbReference type="Gene3D" id="3.30.70.1070">
    <property type="entry name" value="Sporulation related repeat"/>
    <property type="match status" value="1"/>
</dbReference>
<reference evidence="5" key="1">
    <citation type="journal article" date="2019" name="Int. J. Syst. Evol. Microbiol.">
        <title>The Global Catalogue of Microorganisms (GCM) 10K type strain sequencing project: providing services to taxonomists for standard genome sequencing and annotation.</title>
        <authorList>
            <consortium name="The Broad Institute Genomics Platform"/>
            <consortium name="The Broad Institute Genome Sequencing Center for Infectious Disease"/>
            <person name="Wu L."/>
            <person name="Ma J."/>
        </authorList>
    </citation>
    <scope>NUCLEOTIDE SEQUENCE [LARGE SCALE GENOMIC DNA]</scope>
    <source>
        <strain evidence="5">CGMCC 1.15959</strain>
    </source>
</reference>
<evidence type="ECO:0000259" key="3">
    <source>
        <dbReference type="PROSITE" id="PS51724"/>
    </source>
</evidence>
<dbReference type="InterPro" id="IPR036680">
    <property type="entry name" value="SPOR-like_sf"/>
</dbReference>
<dbReference type="EMBL" id="BMKL01000001">
    <property type="protein sequence ID" value="GGD99356.1"/>
    <property type="molecule type" value="Genomic_DNA"/>
</dbReference>
<evidence type="ECO:0000256" key="1">
    <source>
        <dbReference type="PROSITE-ProRule" id="PRU00339"/>
    </source>
</evidence>
<dbReference type="InterPro" id="IPR019734">
    <property type="entry name" value="TPR_rpt"/>
</dbReference>
<proteinExistence type="predicted"/>
<feature type="signal peptide" evidence="2">
    <location>
        <begin position="1"/>
        <end position="21"/>
    </location>
</feature>
<dbReference type="SMART" id="SM00028">
    <property type="entry name" value="TPR"/>
    <property type="match status" value="2"/>
</dbReference>
<accession>A0ABQ1SB27</accession>
<feature type="domain" description="SPOR" evidence="3">
    <location>
        <begin position="364"/>
        <end position="447"/>
    </location>
</feature>
<dbReference type="Gene3D" id="1.25.40.10">
    <property type="entry name" value="Tetratricopeptide repeat domain"/>
    <property type="match status" value="1"/>
</dbReference>
<sequence>MMTRTNRTARMLTLAAGTALASVTLAGCATKAAPRADLSASQAEVALAHGKSTEAVRHAEAAVLADPRNPVYRTMLGAAYMDAGRFQAARTSFDDALELGDDSARTALGFALAAIATGDKAGALEVLNEWRDDIPAGDLGLALALAGDPQQGVFVLSNAVRAGENTPKTRQNLAYAMALNGSWAGARIMAAEDVPADKLDARLAEWAELAGADQGSNRVAALIGTRAVADPGQPVELALANNPSNEQLAAEAAAAATPAAEEQPVEVAYVGGELPSTQPAAPPASPVEDTTALALAAPVAEQPREFAEAFAAPAPVAATPAQMIAAAVEFVSQPVVQDAPVRAEPVHMAVSERAPAPVAKGFAGNHAGSHLVQLGSFSSEESARRAWGIYARRFPQLSQFDMVITKAVVRGKTYYRVNAGGLQRAEASTMCSSVRRQGQGCFAWAEGRPLPGAIARSDIRMAVR</sequence>
<dbReference type="PROSITE" id="PS50005">
    <property type="entry name" value="TPR"/>
    <property type="match status" value="1"/>
</dbReference>
<dbReference type="Pfam" id="PF05036">
    <property type="entry name" value="SPOR"/>
    <property type="match status" value="1"/>
</dbReference>
<keyword evidence="1" id="KW-0802">TPR repeat</keyword>
<dbReference type="SUPFAM" id="SSF48452">
    <property type="entry name" value="TPR-like"/>
    <property type="match status" value="1"/>
</dbReference>
<keyword evidence="5" id="KW-1185">Reference proteome</keyword>
<dbReference type="RefSeq" id="WP_188644905.1">
    <property type="nucleotide sequence ID" value="NZ_BMKL01000001.1"/>
</dbReference>
<keyword evidence="2" id="KW-0732">Signal</keyword>